<reference evidence="2" key="5">
    <citation type="submission" date="2025-09" db="UniProtKB">
        <authorList>
            <consortium name="Ensembl"/>
        </authorList>
    </citation>
    <scope>IDENTIFICATION</scope>
</reference>
<feature type="region of interest" description="Disordered" evidence="1">
    <location>
        <begin position="1"/>
        <end position="24"/>
    </location>
</feature>
<dbReference type="GO" id="GO:0008017">
    <property type="term" value="F:microtubule binding"/>
    <property type="evidence" value="ECO:0007669"/>
    <property type="project" value="InterPro"/>
</dbReference>
<evidence type="ECO:0007829" key="5">
    <source>
        <dbReference type="ProteomicsDB" id="A0A994J5G8"/>
    </source>
</evidence>
<dbReference type="Ensembl" id="ENST00000706241.1">
    <property type="protein sequence ID" value="ENSP00000516290.1"/>
    <property type="gene ID" value="ENSG00000135837.18"/>
</dbReference>
<organism evidence="2 3">
    <name type="scientific">Homo sapiens</name>
    <name type="common">Human</name>
    <dbReference type="NCBI Taxonomy" id="9606"/>
    <lineage>
        <taxon>Eukaryota</taxon>
        <taxon>Metazoa</taxon>
        <taxon>Chordata</taxon>
        <taxon>Craniata</taxon>
        <taxon>Vertebrata</taxon>
        <taxon>Euteleostomi</taxon>
        <taxon>Mammalia</taxon>
        <taxon>Eutheria</taxon>
        <taxon>Euarchontoglires</taxon>
        <taxon>Primates</taxon>
        <taxon>Haplorrhini</taxon>
        <taxon>Catarrhini</taxon>
        <taxon>Hominidae</taxon>
        <taxon>Homo</taxon>
    </lineage>
</organism>
<evidence type="ECO:0000313" key="2">
    <source>
        <dbReference type="Ensembl" id="ENSP00000516290.1"/>
    </source>
</evidence>
<feature type="compositionally biased region" description="Polar residues" evidence="1">
    <location>
        <begin position="14"/>
        <end position="24"/>
    </location>
</feature>
<sequence>MRSSKSKEVPLPNPRNSQSKDTVQADITTSWDALSQTKAALRHIENKLEVAPTSTAVCDSVMDTKKSSTSATRKISRKETKSLCAAPACLELLALSNPLILDSF</sequence>
<reference evidence="2" key="4">
    <citation type="submission" date="2025-08" db="UniProtKB">
        <authorList>
            <consortium name="Ensembl"/>
        </authorList>
    </citation>
    <scope>IDENTIFICATION</scope>
</reference>
<keyword evidence="3" id="KW-1185">Reference proteome</keyword>
<evidence type="ECO:0007829" key="4">
    <source>
        <dbReference type="PeptideAtlas" id="A0A994J5G8"/>
    </source>
</evidence>
<dbReference type="InterPro" id="IPR028750">
    <property type="entry name" value="CEP350/CC187"/>
</dbReference>
<dbReference type="Proteomes" id="UP000005640">
    <property type="component" value="Chromosome 1"/>
</dbReference>
<dbReference type="OpenTargets" id="ENSG00000135837"/>
<reference evidence="2 3" key="1">
    <citation type="journal article" date="2001" name="Nature">
        <title>Initial sequencing and analysis of the human genome.</title>
        <authorList>
            <consortium name="International Human Genome Sequencing Consortium"/>
            <person name="Lander E.S."/>
            <person name="Linton L.M."/>
            <person name="Birren B."/>
            <person name="Nusbaum C."/>
            <person name="Zody M.C."/>
            <person name="Baldwin J."/>
            <person name="Devon K."/>
            <person name="Dewar K."/>
            <person name="Doyle M."/>
            <person name="FitzHugh W."/>
            <person name="Funke R."/>
            <person name="Gage D."/>
            <person name="Harris K."/>
            <person name="Heaford A."/>
            <person name="Howland J."/>
            <person name="Kann L."/>
            <person name="Lehoczky J."/>
            <person name="LeVine R."/>
            <person name="McEwan P."/>
            <person name="McKernan K."/>
            <person name="Meldrim J."/>
            <person name="Mesirov J.P."/>
            <person name="Miranda C."/>
            <person name="Morris W."/>
            <person name="Naylor J."/>
            <person name="Raymond C."/>
            <person name="Rosetti M."/>
            <person name="Santos R."/>
            <person name="Sheridan A."/>
            <person name="Sougnez C."/>
            <person name="Stange-Thomann N."/>
            <person name="Stojanovic N."/>
            <person name="Subramanian A."/>
            <person name="Wyman D."/>
            <person name="Rogers J."/>
            <person name="Sulston J."/>
            <person name="Ainscough R."/>
            <person name="Beck S."/>
            <person name="Bentley D."/>
            <person name="Burton J."/>
            <person name="Clee C."/>
            <person name="Carter N."/>
            <person name="Coulson A."/>
            <person name="Deadman R."/>
            <person name="Deloukas P."/>
            <person name="Dunham A."/>
            <person name="Dunham I."/>
            <person name="Durbin R."/>
            <person name="French L."/>
            <person name="Grafham D."/>
            <person name="Gregory S."/>
            <person name="Hubbard T."/>
            <person name="Humphray S."/>
            <person name="Hunt A."/>
            <person name="Jones M."/>
            <person name="Lloyd C."/>
            <person name="McMurray A."/>
            <person name="Matthews L."/>
            <person name="Mercer S."/>
            <person name="Milne S."/>
            <person name="Mullikin J.C."/>
            <person name="Mungall A."/>
            <person name="Plumb R."/>
            <person name="Ross M."/>
            <person name="Shownkeen R."/>
            <person name="Sims S."/>
            <person name="Waterston R.H."/>
            <person name="Wilson R.K."/>
            <person name="Hillier L.W."/>
            <person name="McPherson J.D."/>
            <person name="Marra M.A."/>
            <person name="Mardis E.R."/>
            <person name="Fulton L.A."/>
            <person name="Chinwalla A.T."/>
            <person name="Pepin K.H."/>
            <person name="Gish W.R."/>
            <person name="Chissoe S.L."/>
            <person name="Wendl M.C."/>
            <person name="Delehaunty K.D."/>
            <person name="Miner T.L."/>
            <person name="Delehaunty A."/>
            <person name="Kramer J.B."/>
            <person name="Cook L.L."/>
            <person name="Fulton R.S."/>
            <person name="Johnson D.L."/>
            <person name="Minx P.J."/>
            <person name="Clifton S.W."/>
            <person name="Hawkins T."/>
            <person name="Branscomb E."/>
            <person name="Predki P."/>
            <person name="Richardson P."/>
            <person name="Wenning S."/>
            <person name="Slezak T."/>
            <person name="Doggett N."/>
            <person name="Cheng J.F."/>
            <person name="Olsen A."/>
            <person name="Lucas S."/>
            <person name="Elkin C."/>
            <person name="Uberbacher E."/>
            <person name="Frazier M."/>
            <person name="Gibbs R.A."/>
            <person name="Muzny D.M."/>
            <person name="Scherer S.E."/>
            <person name="Bouck J.B."/>
            <person name="Sodergren E.J."/>
            <person name="Worley K.C."/>
            <person name="Rives C.M."/>
            <person name="Gorrell J.H."/>
            <person name="Metzker M.L."/>
            <person name="Naylor S.L."/>
            <person name="Kucherlapati R.S."/>
            <person name="Nelson D.L."/>
            <person name="Weinstock G.M."/>
            <person name="Sakaki Y."/>
            <person name="Fujiyama A."/>
            <person name="Hattori M."/>
            <person name="Yada T."/>
            <person name="Toyoda A."/>
            <person name="Itoh T."/>
            <person name="Kawagoe C."/>
            <person name="Watanabe H."/>
            <person name="Totoki Y."/>
            <person name="Taylor T."/>
            <person name="Weissenbach J."/>
            <person name="Heilig R."/>
            <person name="Saurin W."/>
            <person name="Artiguenave F."/>
            <person name="Brottier P."/>
            <person name="Bruls T."/>
            <person name="Pelletier E."/>
            <person name="Robert C."/>
            <person name="Wincker P."/>
            <person name="Smith D.R."/>
            <person name="Doucette-Stamm L."/>
            <person name="Rubenfield M."/>
            <person name="Weinstock K."/>
            <person name="Lee H.M."/>
            <person name="Dubois J."/>
            <person name="Rosenthal A."/>
            <person name="Platzer M."/>
            <person name="Nyakatura G."/>
            <person name="Taudien S."/>
            <person name="Rump A."/>
            <person name="Yang H."/>
            <person name="Yu J."/>
            <person name="Wang J."/>
            <person name="Huang G."/>
            <person name="Gu J."/>
            <person name="Hood L."/>
            <person name="Rowen L."/>
            <person name="Madan A."/>
            <person name="Qin S."/>
            <person name="Davis R.W."/>
            <person name="Federspiel N.A."/>
            <person name="Abola A.P."/>
            <person name="Proctor M.J."/>
            <person name="Myers R.M."/>
            <person name="Schmutz J."/>
            <person name="Dickson M."/>
            <person name="Grimwood J."/>
            <person name="Cox D.R."/>
            <person name="Olson M.V."/>
            <person name="Kaul R."/>
            <person name="Raymond C."/>
            <person name="Shimizu N."/>
            <person name="Kawasaki K."/>
            <person name="Minoshima S."/>
            <person name="Evans G.A."/>
            <person name="Athanasiou M."/>
            <person name="Schultz R."/>
            <person name="Roe B.A."/>
            <person name="Chen F."/>
            <person name="Pan H."/>
            <person name="Ramser J."/>
            <person name="Lehrach H."/>
            <person name="Reinhardt R."/>
            <person name="McCombie W.R."/>
            <person name="de la Bastide M."/>
            <person name="Dedhia N."/>
            <person name="Blocker H."/>
            <person name="Hornischer K."/>
            <person name="Nordsiek G."/>
            <person name="Agarwala R."/>
            <person name="Aravind L."/>
            <person name="Bailey J.A."/>
            <person name="Bateman A."/>
            <person name="Batzoglou S."/>
            <person name="Birney E."/>
            <person name="Bork P."/>
            <person name="Brown D.G."/>
            <person name="Burge C.B."/>
            <person name="Cerutti L."/>
            <person name="Chen H.C."/>
            <person name="Church D."/>
            <person name="Clamp M."/>
            <person name="Copley R.R."/>
            <person name="Doerks T."/>
            <person name="Eddy S.R."/>
            <person name="Eichler E.E."/>
            <person name="Furey T.S."/>
            <person name="Galagan J."/>
            <person name="Gilbert J.G."/>
            <person name="Harmon C."/>
            <person name="Hayashizaki Y."/>
            <person name="Haussler D."/>
            <person name="Hermjakob H."/>
            <person name="Hokamp K."/>
            <person name="Jang W."/>
            <person name="Johnson L.S."/>
            <person name="Jones T.A."/>
            <person name="Kasif S."/>
            <person name="Kaspryzk A."/>
            <person name="Kennedy S."/>
            <person name="Kent W.J."/>
            <person name="Kitts P."/>
            <person name="Koonin E.V."/>
            <person name="Korf I."/>
            <person name="Kulp D."/>
            <person name="Lancet D."/>
            <person name="Lowe T.M."/>
            <person name="McLysaght A."/>
            <person name="Mikkelsen T."/>
            <person name="Moran J.V."/>
            <person name="Mulder N."/>
            <person name="Pollara V.J."/>
            <person name="Ponting C.P."/>
            <person name="Schuler G."/>
            <person name="Schultz J."/>
            <person name="Slater G."/>
            <person name="Smit A.F."/>
            <person name="Stupka E."/>
            <person name="Szustakowski J."/>
            <person name="Thierry-Mieg D."/>
            <person name="Thierry-Mieg J."/>
            <person name="Wagner L."/>
            <person name="Wallis J."/>
            <person name="Wheeler R."/>
            <person name="Williams A."/>
            <person name="Wolf Y.I."/>
            <person name="Wolfe K.H."/>
            <person name="Yang S.P."/>
            <person name="Yeh R.F."/>
            <person name="Collins F."/>
            <person name="Guyer M.S."/>
            <person name="Peterson J."/>
            <person name="Felsenfeld A."/>
            <person name="Wetterstrand K.A."/>
            <person name="Patrinos A."/>
            <person name="Morgan M.J."/>
            <person name="de Jong P."/>
            <person name="Catanese J.J."/>
            <person name="Osoegawa K."/>
            <person name="Shizuya H."/>
            <person name="Choi S."/>
            <person name="Chen Y.J."/>
        </authorList>
    </citation>
    <scope>NUCLEOTIDE SEQUENCE [LARGE SCALE GENOMIC DNA]</scope>
</reference>
<dbReference type="PANTHER" id="PTHR13958:SF4">
    <property type="entry name" value="CENTROSOME-ASSOCIATED PROTEIN 350"/>
    <property type="match status" value="1"/>
</dbReference>
<evidence type="ECO:0000313" key="3">
    <source>
        <dbReference type="Proteomes" id="UP000005640"/>
    </source>
</evidence>
<dbReference type="EMBL" id="AL353708">
    <property type="status" value="NOT_ANNOTATED_CDS"/>
    <property type="molecule type" value="Genomic_DNA"/>
</dbReference>
<dbReference type="AlphaFoldDB" id="A0A994J5G8"/>
<keyword evidence="4 5" id="KW-1267">Proteomics identification</keyword>
<dbReference type="GO" id="GO:0034453">
    <property type="term" value="P:microtubule anchoring"/>
    <property type="evidence" value="ECO:0007669"/>
    <property type="project" value="InterPro"/>
</dbReference>
<dbReference type="OrthoDB" id="306254at2759"/>
<accession>A0A994J5G8</accession>
<reference evidence="2 3" key="3">
    <citation type="journal article" date="2006" name="Nature">
        <title>The DNA sequence and biological annotation of human chromosome 1.</title>
        <authorList>
            <person name="Gregory S.G."/>
            <person name="Barlow K.F."/>
            <person name="McLay K.E."/>
            <person name="Kaul R."/>
            <person name="Swarbreck D."/>
            <person name="Dunham A."/>
            <person name="Scott C.E."/>
            <person name="Howe K.L."/>
            <person name="Woodfine K."/>
            <person name="Spencer C.C."/>
            <person name="Jones M.C."/>
            <person name="Gillson C."/>
            <person name="Searle S."/>
            <person name="Zhou Y."/>
            <person name="Kokocinski F."/>
            <person name="McDonald L."/>
            <person name="Evans R."/>
            <person name="Phillips K."/>
            <person name="Atkinson A."/>
            <person name="Cooper R."/>
            <person name="Jones C."/>
            <person name="Hall R.E."/>
            <person name="Andrews T.D."/>
            <person name="Lloyd C."/>
            <person name="Ainscough R."/>
            <person name="Almeida J.P."/>
            <person name="Ambrose K.D."/>
            <person name="Anderson F."/>
            <person name="Andrew R.W."/>
            <person name="Ashwell R.I."/>
            <person name="Aubin K."/>
            <person name="Babbage A.K."/>
            <person name="Bagguley C.L."/>
            <person name="Bailey J."/>
            <person name="Beasley H."/>
            <person name="Bethel G."/>
            <person name="Bird C.P."/>
            <person name="Bray-Allen S."/>
            <person name="Brown J.Y."/>
            <person name="Brown A.J."/>
            <person name="Buckley D."/>
            <person name="Burton J."/>
            <person name="Bye J."/>
            <person name="Carder C."/>
            <person name="Chapman J.C."/>
            <person name="Clark S.Y."/>
            <person name="Clarke G."/>
            <person name="Clee C."/>
            <person name="Cobley V."/>
            <person name="Collier R.E."/>
            <person name="Corby N."/>
            <person name="Coville G.J."/>
            <person name="Davies J."/>
            <person name="Deadman R."/>
            <person name="Dunn M."/>
            <person name="Earthrowl M."/>
            <person name="Ellington A.G."/>
            <person name="Errington H."/>
            <person name="Frankish A."/>
            <person name="Frankland J."/>
            <person name="French L."/>
            <person name="Garner P."/>
            <person name="Garnett J."/>
            <person name="Gay L."/>
            <person name="Ghori M.R."/>
            <person name="Gibson R."/>
            <person name="Gilby L.M."/>
            <person name="Gillett W."/>
            <person name="Glithero R.J."/>
            <person name="Grafham D.V."/>
            <person name="Griffiths C."/>
            <person name="Griffiths-Jones S."/>
            <person name="Grocock R."/>
            <person name="Hammond S."/>
            <person name="Harrison E.S."/>
            <person name="Hart E."/>
            <person name="Haugen E."/>
            <person name="Heath P.D."/>
            <person name="Holmes S."/>
            <person name="Holt K."/>
            <person name="Howden P.J."/>
            <person name="Hunt A.R."/>
            <person name="Hunt S.E."/>
            <person name="Hunter G."/>
            <person name="Isherwood J."/>
            <person name="James R."/>
            <person name="Johnson C."/>
            <person name="Johnson D."/>
            <person name="Joy A."/>
            <person name="Kay M."/>
            <person name="Kershaw J.K."/>
            <person name="Kibukawa M."/>
            <person name="Kimberley A.M."/>
            <person name="King A."/>
            <person name="Knights A.J."/>
            <person name="Lad H."/>
            <person name="Laird G."/>
            <person name="Lawlor S."/>
            <person name="Leongamornlert D.A."/>
            <person name="Lloyd D.M."/>
            <person name="Loveland J."/>
            <person name="Lovell J."/>
            <person name="Lush M.J."/>
            <person name="Lyne R."/>
            <person name="Martin S."/>
            <person name="Mashreghi-Mohammadi M."/>
            <person name="Matthews L."/>
            <person name="Matthews N.S."/>
            <person name="McLaren S."/>
            <person name="Milne S."/>
            <person name="Mistry S."/>
            <person name="Moore M.J."/>
            <person name="Nickerson T."/>
            <person name="O'Dell C.N."/>
            <person name="Oliver K."/>
            <person name="Palmeiri A."/>
            <person name="Palmer S.A."/>
            <person name="Parker A."/>
            <person name="Patel D."/>
            <person name="Pearce A.V."/>
            <person name="Peck A.I."/>
            <person name="Pelan S."/>
            <person name="Phelps K."/>
            <person name="Phillimore B.J."/>
            <person name="Plumb R."/>
            <person name="Rajan J."/>
            <person name="Raymond C."/>
            <person name="Rouse G."/>
            <person name="Saenphimmachak C."/>
            <person name="Sehra H.K."/>
            <person name="Sheridan E."/>
            <person name="Shownkeen R."/>
            <person name="Sims S."/>
            <person name="Skuce C.D."/>
            <person name="Smith M."/>
            <person name="Steward C."/>
            <person name="Subramanian S."/>
            <person name="Sycamore N."/>
            <person name="Tracey A."/>
            <person name="Tromans A."/>
            <person name="Van Helmond Z."/>
            <person name="Wall M."/>
            <person name="Wallis J.M."/>
            <person name="White S."/>
            <person name="Whitehead S.L."/>
            <person name="Wilkinson J.E."/>
            <person name="Willey D.L."/>
            <person name="Williams H."/>
            <person name="Wilming L."/>
            <person name="Wray P.W."/>
            <person name="Wu Z."/>
            <person name="Coulson A."/>
            <person name="Vaudin M."/>
            <person name="Sulston J.E."/>
            <person name="Durbin R."/>
            <person name="Hubbard T."/>
            <person name="Wooster R."/>
            <person name="Dunham I."/>
            <person name="Carter N.P."/>
            <person name="McVean G."/>
            <person name="Ross M.T."/>
            <person name="Harrow J."/>
            <person name="Olson M.V."/>
            <person name="Beck S."/>
            <person name="Rogers J."/>
            <person name="Bentley D.R."/>
            <person name="Banerjee R."/>
            <person name="Bryant S.P."/>
            <person name="Burford D.C."/>
            <person name="Burrill W.D."/>
            <person name="Clegg S.M."/>
            <person name="Dhami P."/>
            <person name="Dovey O."/>
            <person name="Faulkner L.M."/>
            <person name="Gribble S.M."/>
            <person name="Langford C.F."/>
            <person name="Pandian R.D."/>
            <person name="Porter K.M."/>
            <person name="Prigmore E."/>
        </authorList>
    </citation>
    <scope>NUCLEOTIDE SEQUENCE [LARGE SCALE GENOMIC DNA]</scope>
</reference>
<dbReference type="GO" id="GO:0005813">
    <property type="term" value="C:centrosome"/>
    <property type="evidence" value="ECO:0007669"/>
    <property type="project" value="InterPro"/>
</dbReference>
<dbReference type="HGNC" id="HGNC:24238">
    <property type="gene designation" value="CEP350"/>
</dbReference>
<reference evidence="2 3" key="2">
    <citation type="journal article" date="2004" name="Nature">
        <title>Finishing the euchromatic sequence of the human genome.</title>
        <authorList>
            <consortium name="International Human Genome Sequencing Consortium"/>
        </authorList>
    </citation>
    <scope>NUCLEOTIDE SEQUENCE [LARGE SCALE GENOMIC DNA]</scope>
</reference>
<gene>
    <name evidence="2" type="primary">CEP350</name>
</gene>
<protein>
    <submittedName>
        <fullName evidence="2">Centrosomal protein 350</fullName>
    </submittedName>
</protein>
<dbReference type="Ensembl" id="ENST00000706241.1">
    <property type="protein sequence ID" value="ENSP00000516290.1"/>
    <property type="gene ID" value="ENSG00000135837.19"/>
</dbReference>
<proteinExistence type="evidence at protein level"/>
<dbReference type="EMBL" id="AL645487">
    <property type="status" value="NOT_ANNOTATED_CDS"/>
    <property type="molecule type" value="Genomic_DNA"/>
</dbReference>
<name>A0A994J5G8_HUMAN</name>
<evidence type="ECO:0000256" key="1">
    <source>
        <dbReference type="SAM" id="MobiDB-lite"/>
    </source>
</evidence>
<dbReference type="EMBL" id="AL590632">
    <property type="status" value="NOT_ANNOTATED_CDS"/>
    <property type="molecule type" value="Genomic_DNA"/>
</dbReference>
<dbReference type="EMBL" id="AL390718">
    <property type="status" value="NOT_ANNOTATED_CDS"/>
    <property type="molecule type" value="Genomic_DNA"/>
</dbReference>
<dbReference type="PANTHER" id="PTHR13958">
    <property type="entry name" value="CENTROSOME-ASSOCIATED PROTEIN 350"/>
    <property type="match status" value="1"/>
</dbReference>
<dbReference type="GeneTree" id="ENSGT00940000155130"/>